<protein>
    <submittedName>
        <fullName evidence="1">Uncharacterized protein</fullName>
    </submittedName>
</protein>
<dbReference type="AlphaFoldDB" id="R7MYE8"/>
<comment type="caution">
    <text evidence="1">The sequence shown here is derived from an EMBL/GenBank/DDBJ whole genome shotgun (WGS) entry which is preliminary data.</text>
</comment>
<dbReference type="Proteomes" id="UP000017908">
    <property type="component" value="Unassembled WGS sequence"/>
</dbReference>
<gene>
    <name evidence="1" type="ORF">BN715_01187</name>
</gene>
<name>R7MYE8_MEGEL</name>
<proteinExistence type="predicted"/>
<dbReference type="EMBL" id="CBKE010000155">
    <property type="protein sequence ID" value="CDF04882.1"/>
    <property type="molecule type" value="Genomic_DNA"/>
</dbReference>
<accession>R7MYE8</accession>
<reference evidence="1" key="1">
    <citation type="submission" date="2012-11" db="EMBL/GenBank/DDBJ databases">
        <title>Dependencies among metagenomic species, viruses, plasmids and units of genetic variation.</title>
        <authorList>
            <person name="Nielsen H.B."/>
            <person name="Almeida M."/>
            <person name="Juncker A.S."/>
            <person name="Rasmussen S."/>
            <person name="Li J."/>
            <person name="Sunagawa S."/>
            <person name="Plichta D."/>
            <person name="Gautier L."/>
            <person name="Le Chatelier E."/>
            <person name="Peletier E."/>
            <person name="Bonde I."/>
            <person name="Nielsen T."/>
            <person name="Manichanh C."/>
            <person name="Arumugam M."/>
            <person name="Batto J."/>
            <person name="Santos M.B.Q.D."/>
            <person name="Blom N."/>
            <person name="Borruel N."/>
            <person name="Burgdorf K.S."/>
            <person name="Boumezbeur F."/>
            <person name="Casellas F."/>
            <person name="Dore J."/>
            <person name="Guarner F."/>
            <person name="Hansen T."/>
            <person name="Hildebrand F."/>
            <person name="Kaas R.S."/>
            <person name="Kennedy S."/>
            <person name="Kristiansen K."/>
            <person name="Kultima J.R."/>
            <person name="Leonard P."/>
            <person name="Levenez F."/>
            <person name="Lund O."/>
            <person name="Moumen B."/>
            <person name="Le Paslier D."/>
            <person name="Pons N."/>
            <person name="Pedersen O."/>
            <person name="Prifti E."/>
            <person name="Qin J."/>
            <person name="Raes J."/>
            <person name="Tap J."/>
            <person name="Tims S."/>
            <person name="Ussery D.W."/>
            <person name="Yamada T."/>
            <person name="MetaHit consortium"/>
            <person name="Renault P."/>
            <person name="Sicheritz-Ponten T."/>
            <person name="Bork P."/>
            <person name="Wang J."/>
            <person name="Brunak S."/>
            <person name="Ehrlich S.D."/>
        </authorList>
    </citation>
    <scope>NUCLEOTIDE SEQUENCE [LARGE SCALE GENOMIC DNA]</scope>
</reference>
<evidence type="ECO:0000313" key="1">
    <source>
        <dbReference type="EMBL" id="CDF04882.1"/>
    </source>
</evidence>
<organism evidence="1">
    <name type="scientific">Megasphaera elsdenii CAG:570</name>
    <dbReference type="NCBI Taxonomy" id="1263087"/>
    <lineage>
        <taxon>Bacteria</taxon>
        <taxon>Bacillati</taxon>
        <taxon>Bacillota</taxon>
        <taxon>Negativicutes</taxon>
        <taxon>Veillonellales</taxon>
        <taxon>Veillonellaceae</taxon>
        <taxon>Megasphaera</taxon>
    </lineage>
</organism>
<sequence>MAQGQVIRLADDVLQMGGRVGRRQVDAMAAAGQAQGDGCGDGRLADAAFAHGEDDFAMAGFQVVDDGLQGLDPFQRQFRHRFRHFPFEQGPDVVQAGDIVRPQGNLEARQSGDGFGQGLQGSLLFFVQRLGRVVIPRSQEAVDDELLVGNAQGGQLLRRPRRFFQGQAIGTGDEEHRRLSPVGQGPDGLFIQFFPRFQARQLAQAGRAVFALLDELAPRRRQLQHAQGVACRRRIEEDMVVITGDGLVGEEVGELIESSDFYGTRAGQLFLHVAQGRFRQEAAIRADDAFPVFGSGLDRVEVGHGQIRHGVNGRGLVGQFHGKDVLQVRCRVGTDEQDLLPGIGQGDGRRRAVSEAD</sequence>